<accession>A0A401JCA0</accession>
<dbReference type="EMBL" id="BGOW01000009">
    <property type="protein sequence ID" value="GBL45305.1"/>
    <property type="molecule type" value="Genomic_DNA"/>
</dbReference>
<comment type="similarity">
    <text evidence="3 7">Belongs to the OpgD/OpgG family.</text>
</comment>
<dbReference type="GO" id="GO:0030246">
    <property type="term" value="F:carbohydrate binding"/>
    <property type="evidence" value="ECO:0007669"/>
    <property type="project" value="InterPro"/>
</dbReference>
<evidence type="ECO:0000313" key="9">
    <source>
        <dbReference type="EMBL" id="GBL45305.1"/>
    </source>
</evidence>
<keyword evidence="6 7" id="KW-0574">Periplasm</keyword>
<dbReference type="GO" id="GO:0030288">
    <property type="term" value="C:outer membrane-bounded periplasmic space"/>
    <property type="evidence" value="ECO:0007669"/>
    <property type="project" value="TreeGrafter"/>
</dbReference>
<dbReference type="Pfam" id="PF04349">
    <property type="entry name" value="MdoG"/>
    <property type="match status" value="1"/>
</dbReference>
<dbReference type="AlphaFoldDB" id="A0A401JCA0"/>
<feature type="domain" description="Glucan biosynthesis periplasmic MdoG C-terminal" evidence="8">
    <location>
        <begin position="48"/>
        <end position="523"/>
    </location>
</feature>
<organism evidence="9 10">
    <name type="scientific">Sulfuriferula multivorans</name>
    <dbReference type="NCBI Taxonomy" id="1559896"/>
    <lineage>
        <taxon>Bacteria</taxon>
        <taxon>Pseudomonadati</taxon>
        <taxon>Pseudomonadota</taxon>
        <taxon>Betaproteobacteria</taxon>
        <taxon>Nitrosomonadales</taxon>
        <taxon>Sulfuricellaceae</taxon>
        <taxon>Sulfuriferula</taxon>
    </lineage>
</organism>
<comment type="pathway">
    <text evidence="2 7">Glycan metabolism; osmoregulated periplasmic glucan (OPG) biosynthesis.</text>
</comment>
<proteinExistence type="inferred from homology"/>
<protein>
    <recommendedName>
        <fullName evidence="4 7">Glucans biosynthesis protein G</fullName>
    </recommendedName>
</protein>
<dbReference type="InterPro" id="IPR014756">
    <property type="entry name" value="Ig_E-set"/>
</dbReference>
<evidence type="ECO:0000256" key="4">
    <source>
        <dbReference type="ARBA" id="ARBA00015376"/>
    </source>
</evidence>
<dbReference type="SUPFAM" id="SSF74650">
    <property type="entry name" value="Galactose mutarotase-like"/>
    <property type="match status" value="1"/>
</dbReference>
<dbReference type="HAMAP" id="MF_01069">
    <property type="entry name" value="MdoG_OpgG"/>
    <property type="match status" value="1"/>
</dbReference>
<name>A0A401JCA0_9PROT</name>
<dbReference type="GO" id="GO:0051274">
    <property type="term" value="P:beta-glucan biosynthetic process"/>
    <property type="evidence" value="ECO:0007669"/>
    <property type="project" value="TreeGrafter"/>
</dbReference>
<feature type="chain" id="PRO_5019598765" description="Glucans biosynthesis protein G" evidence="7">
    <location>
        <begin position="48"/>
        <end position="528"/>
    </location>
</feature>
<dbReference type="InterPro" id="IPR011013">
    <property type="entry name" value="Gal_mutarotase_sf_dom"/>
</dbReference>
<dbReference type="FunFam" id="2.70.98.10:FF:000001">
    <property type="entry name" value="Glucans biosynthesis protein G"/>
    <property type="match status" value="1"/>
</dbReference>
<evidence type="ECO:0000256" key="5">
    <source>
        <dbReference type="ARBA" id="ARBA00022729"/>
    </source>
</evidence>
<dbReference type="Gene3D" id="2.70.98.10">
    <property type="match status" value="1"/>
</dbReference>
<dbReference type="GO" id="GO:0003824">
    <property type="term" value="F:catalytic activity"/>
    <property type="evidence" value="ECO:0007669"/>
    <property type="project" value="InterPro"/>
</dbReference>
<evidence type="ECO:0000313" key="10">
    <source>
        <dbReference type="Proteomes" id="UP000286806"/>
    </source>
</evidence>
<reference evidence="9 10" key="1">
    <citation type="journal article" date="2019" name="Front. Microbiol.">
        <title>Genomes of Neutrophilic Sulfur-Oxidizing Chemolithoautotrophs Representing 9 Proteobacterial Species From 8 Genera.</title>
        <authorList>
            <person name="Watanabe T."/>
            <person name="Kojima H."/>
            <person name="Umezawa K."/>
            <person name="Hori C."/>
            <person name="Takasuka T.E."/>
            <person name="Kato Y."/>
            <person name="Fukui M."/>
        </authorList>
    </citation>
    <scope>NUCLEOTIDE SEQUENCE [LARGE SCALE GENOMIC DNA]</scope>
    <source>
        <strain evidence="9 10">TTN</strain>
    </source>
</reference>
<dbReference type="SUPFAM" id="SSF81296">
    <property type="entry name" value="E set domains"/>
    <property type="match status" value="1"/>
</dbReference>
<evidence type="ECO:0000259" key="8">
    <source>
        <dbReference type="Pfam" id="PF04349"/>
    </source>
</evidence>
<dbReference type="InterPro" id="IPR014718">
    <property type="entry name" value="GH-type_carb-bd"/>
</dbReference>
<dbReference type="InterPro" id="IPR013783">
    <property type="entry name" value="Ig-like_fold"/>
</dbReference>
<feature type="signal peptide" evidence="7">
    <location>
        <begin position="1"/>
        <end position="47"/>
    </location>
</feature>
<keyword evidence="5 7" id="KW-0732">Signal</keyword>
<comment type="caution">
    <text evidence="9">The sequence shown here is derived from an EMBL/GenBank/DDBJ whole genome shotgun (WGS) entry which is preliminary data.</text>
</comment>
<dbReference type="Proteomes" id="UP000286806">
    <property type="component" value="Unassembled WGS sequence"/>
</dbReference>
<dbReference type="UniPathway" id="UPA00637"/>
<evidence type="ECO:0000256" key="7">
    <source>
        <dbReference type="HAMAP-Rule" id="MF_01069"/>
    </source>
</evidence>
<evidence type="ECO:0000256" key="6">
    <source>
        <dbReference type="ARBA" id="ARBA00022764"/>
    </source>
</evidence>
<dbReference type="PANTHER" id="PTHR30504">
    <property type="entry name" value="GLUCANS BIOSYNTHESIS PROTEIN"/>
    <property type="match status" value="1"/>
</dbReference>
<comment type="function">
    <text evidence="7">Involved in the biosynthesis of osmoregulated periplasmic glucans (OPGs).</text>
</comment>
<evidence type="ECO:0000256" key="1">
    <source>
        <dbReference type="ARBA" id="ARBA00004418"/>
    </source>
</evidence>
<gene>
    <name evidence="7" type="primary">opgG</name>
    <name evidence="9" type="ORF">SFMTTN_1112</name>
</gene>
<evidence type="ECO:0000256" key="2">
    <source>
        <dbReference type="ARBA" id="ARBA00005001"/>
    </source>
</evidence>
<dbReference type="PANTHER" id="PTHR30504:SF4">
    <property type="entry name" value="GLUCANS BIOSYNTHESIS PROTEIN G"/>
    <property type="match status" value="1"/>
</dbReference>
<dbReference type="InterPro" id="IPR007444">
    <property type="entry name" value="Glucan_biosyn_MdoG_C"/>
</dbReference>
<comment type="subcellular location">
    <subcellularLocation>
        <location evidence="1 7">Periplasm</location>
    </subcellularLocation>
</comment>
<keyword evidence="10" id="KW-1185">Reference proteome</keyword>
<evidence type="ECO:0000256" key="3">
    <source>
        <dbReference type="ARBA" id="ARBA00009284"/>
    </source>
</evidence>
<sequence length="528" mass="59593" precursor="true">MNLTFLLPFPRCRAPVLSRTVTTSRLVSRFACVAGFLFSCLSAPASAFDFQDVAQRAKQLASESFKKPDVALPPELRALDYEHYHQIRYKKDRTLWHDAKVPFNVDFFPPGWHFDQPVKINEVTAQGVREVRFDPNDFDYGTNKIDPGKLRGLGFAGFRVRFPVNSATHKDEVLSFLGASYFRALGKGQHYGLSARGLAIDTALGTGEEFPRFVEFWVLRPQPSDKQLIIYGLLDSPRATGAYRFVLQPGVDTVMDVTARLYLRSPVGKLGLAPLTSMFYFGRGQHPDSDDFRPSVHDSDGLSIHMGNDEWIWRPLSNPKRLLVTSFGTTNPFGFGLMQRERDFSDYEDPVLRYELRPSAWVEPKGQWGAGRVELVQIPTPDETNDNIVAYWVPDKQPAPKTAYDFSYRILWQKNKDTRPPELWVAQTLHGRGYTHAPDGSISLAIDFAGNPPPDTNTAELKPEAMVSVDANGKLLEQKLIRNDATGGWRLSLRLQRIDANKPVELRASLRSDNKGISETWSYILPPD</sequence>
<dbReference type="Gene3D" id="2.60.40.10">
    <property type="entry name" value="Immunoglobulins"/>
    <property type="match status" value="1"/>
</dbReference>
<dbReference type="InterPro" id="IPR014438">
    <property type="entry name" value="Glucan_biosyn_MdoG/MdoD"/>
</dbReference>
<dbReference type="InterPro" id="IPR023704">
    <property type="entry name" value="MdoG_OpgG"/>
</dbReference>
<dbReference type="PIRSF" id="PIRSF006281">
    <property type="entry name" value="MdoG"/>
    <property type="match status" value="1"/>
</dbReference>